<protein>
    <submittedName>
        <fullName evidence="5">3-(3-hydroxy-phenyl)propionate hydroxylase/6-hydroxy-3-succinoylpyridine 3-monooxygenase</fullName>
        <ecNumber evidence="5">1.14.13.127</ecNumber>
        <ecNumber evidence="5">1.14.13.163</ecNumber>
    </submittedName>
</protein>
<dbReference type="Gene3D" id="3.50.50.60">
    <property type="entry name" value="FAD/NAD(P)-binding domain"/>
    <property type="match status" value="1"/>
</dbReference>
<reference evidence="5 6" key="1">
    <citation type="submission" date="2020-10" db="EMBL/GenBank/DDBJ databases">
        <title>Sequencing the genomes of 1000 actinobacteria strains.</title>
        <authorList>
            <person name="Klenk H.-P."/>
        </authorList>
    </citation>
    <scope>NUCLEOTIDE SEQUENCE [LARGE SCALE GENOMIC DNA]</scope>
    <source>
        <strain evidence="5 6">DSM 46744</strain>
    </source>
</reference>
<dbReference type="InterPro" id="IPR036188">
    <property type="entry name" value="FAD/NAD-bd_sf"/>
</dbReference>
<dbReference type="EC" id="1.14.13.163" evidence="5"/>
<sequence length="372" mass="41842">MTVLERNEDVVRAPRAVVYHWATLEGLDRLSVLKPAVDAGFLKKDYCFLNWRTGERVRYGLSLLEGTVEHPYNLHLRQDRLVDVVLKTIEREALPVDVRWGRNVIGLQNHEDRVMVTALCPDGSPEQYRAEWVIGADGAGSAVRTLLGMPFEGFTWPERFVATDVVYPFEEEGYDQTTFVVDEQYGAIIVKIDGSSDAGLWRYTYSDPAADSPDGVERRMDEFFSTLMPRADRRTLRAFSPYKMHQRCAPAFRMGRVLLAGDAAHATNPTGGLGLTSGLFDSYLLIDELAAVVHGRADAWVLDRYAHERRRVFNELVSPTASANKKLIFGSTQTAEGSEAWARVQRLGEDEEAARSRLMFPKSLETLVPVAR</sequence>
<accession>A0ABR9K2C2</accession>
<evidence type="ECO:0000313" key="5">
    <source>
        <dbReference type="EMBL" id="MBE1537009.1"/>
    </source>
</evidence>
<dbReference type="EMBL" id="JADBDZ010000001">
    <property type="protein sequence ID" value="MBE1537009.1"/>
    <property type="molecule type" value="Genomic_DNA"/>
</dbReference>
<comment type="caution">
    <text evidence="5">The sequence shown here is derived from an EMBL/GenBank/DDBJ whole genome shotgun (WGS) entry which is preliminary data.</text>
</comment>
<keyword evidence="2" id="KW-0285">Flavoprotein</keyword>
<dbReference type="SUPFAM" id="SSF51905">
    <property type="entry name" value="FAD/NAD(P)-binding domain"/>
    <property type="match status" value="1"/>
</dbReference>
<gene>
    <name evidence="5" type="ORF">H4W34_006842</name>
</gene>
<dbReference type="Proteomes" id="UP000627838">
    <property type="component" value="Unassembled WGS sequence"/>
</dbReference>
<evidence type="ECO:0000256" key="2">
    <source>
        <dbReference type="ARBA" id="ARBA00022630"/>
    </source>
</evidence>
<organism evidence="5 6">
    <name type="scientific">Actinomadura algeriensis</name>
    <dbReference type="NCBI Taxonomy" id="1679523"/>
    <lineage>
        <taxon>Bacteria</taxon>
        <taxon>Bacillati</taxon>
        <taxon>Actinomycetota</taxon>
        <taxon>Actinomycetes</taxon>
        <taxon>Streptosporangiales</taxon>
        <taxon>Thermomonosporaceae</taxon>
        <taxon>Actinomadura</taxon>
    </lineage>
</organism>
<name>A0ABR9K2C2_9ACTN</name>
<dbReference type="GO" id="GO:0008688">
    <property type="term" value="F:3-(3-hydroxyphenyl)propionate hydroxylase activity"/>
    <property type="evidence" value="ECO:0007669"/>
    <property type="project" value="UniProtKB-EC"/>
</dbReference>
<evidence type="ECO:0000256" key="1">
    <source>
        <dbReference type="ARBA" id="ARBA00001974"/>
    </source>
</evidence>
<keyword evidence="3" id="KW-0274">FAD</keyword>
<dbReference type="InterPro" id="IPR002938">
    <property type="entry name" value="FAD-bd"/>
</dbReference>
<keyword evidence="6" id="KW-1185">Reference proteome</keyword>
<dbReference type="Pfam" id="PF01494">
    <property type="entry name" value="FAD_binding_3"/>
    <property type="match status" value="1"/>
</dbReference>
<dbReference type="PRINTS" id="PR00420">
    <property type="entry name" value="RNGMNOXGNASE"/>
</dbReference>
<evidence type="ECO:0000313" key="6">
    <source>
        <dbReference type="Proteomes" id="UP000627838"/>
    </source>
</evidence>
<dbReference type="PANTHER" id="PTHR43004">
    <property type="entry name" value="TRK SYSTEM POTASSIUM UPTAKE PROTEIN"/>
    <property type="match status" value="1"/>
</dbReference>
<dbReference type="InterPro" id="IPR050641">
    <property type="entry name" value="RIFMO-like"/>
</dbReference>
<keyword evidence="5" id="KW-0560">Oxidoreductase</keyword>
<evidence type="ECO:0000256" key="3">
    <source>
        <dbReference type="ARBA" id="ARBA00022827"/>
    </source>
</evidence>
<proteinExistence type="predicted"/>
<comment type="cofactor">
    <cofactor evidence="1">
        <name>FAD</name>
        <dbReference type="ChEBI" id="CHEBI:57692"/>
    </cofactor>
</comment>
<feature type="domain" description="FAD-binding" evidence="4">
    <location>
        <begin position="2"/>
        <end position="317"/>
    </location>
</feature>
<dbReference type="PANTHER" id="PTHR43004:SF19">
    <property type="entry name" value="BINDING MONOOXYGENASE, PUTATIVE (JCVI)-RELATED"/>
    <property type="match status" value="1"/>
</dbReference>
<evidence type="ECO:0000259" key="4">
    <source>
        <dbReference type="Pfam" id="PF01494"/>
    </source>
</evidence>
<dbReference type="Gene3D" id="3.30.70.2450">
    <property type="match status" value="1"/>
</dbReference>
<dbReference type="EC" id="1.14.13.127" evidence="5"/>